<dbReference type="Gene3D" id="3.40.605.10">
    <property type="entry name" value="Aldehyde Dehydrogenase, Chain A, domain 1"/>
    <property type="match status" value="1"/>
</dbReference>
<evidence type="ECO:0000256" key="1">
    <source>
        <dbReference type="ARBA" id="ARBA00009986"/>
    </source>
</evidence>
<dbReference type="SUPFAM" id="SSF53720">
    <property type="entry name" value="ALDH-like"/>
    <property type="match status" value="1"/>
</dbReference>
<feature type="domain" description="Aldehyde dehydrogenase" evidence="4">
    <location>
        <begin position="3"/>
        <end position="440"/>
    </location>
</feature>
<dbReference type="Pfam" id="PF00171">
    <property type="entry name" value="Aldedh"/>
    <property type="match status" value="1"/>
</dbReference>
<reference evidence="5" key="1">
    <citation type="submission" date="2018-06" db="EMBL/GenBank/DDBJ databases">
        <authorList>
            <person name="Zhirakovskaya E."/>
        </authorList>
    </citation>
    <scope>NUCLEOTIDE SEQUENCE</scope>
</reference>
<dbReference type="PROSITE" id="PS00687">
    <property type="entry name" value="ALDEHYDE_DEHYDR_GLU"/>
    <property type="match status" value="1"/>
</dbReference>
<dbReference type="PANTHER" id="PTHR43570">
    <property type="entry name" value="ALDEHYDE DEHYDROGENASE"/>
    <property type="match status" value="1"/>
</dbReference>
<sequence length="469" mass="52015">MQATEKSATASFEKMRDLVRLDNTTSLSDRIKYLKALRKAVMDNIGALKQALDEDFDGRSPHETQVADIMPTITTIDYSIKNLRKWLKGEKKPTEIQFLPAKNRVEFHPKGVILIISPWNYPISLSLLPMASAIAAGNRVILKPSECTPKTSELMVQIVKSALPADRAMVFLGGPELSAKLTSLDFDHIVFTGSTRVGRMVMQSAANNLTPVTLELGGKSPAIVHEEYDLELAASRIARGKLINAGQTCVAPDYVMIPANKIDNFVAFFKKSVHRFYPEFAGNGDYSSIVSQPQFERLIALLDDAQKKGAKIIPLDEKNQRSSGNRCLHPHLVLDISDDMKIAEEEIFGPILIVVPYKNIDEASAYINQRPHPLSLYYFDDNPARVQDFLSKTISGGAVVNDTILQFVQEALPFGGVGNSGMGVCHGYEGFRELSHAKSVFYQSKINGGFIIYPPYGKLFERIMGFLVR</sequence>
<keyword evidence="2 5" id="KW-0560">Oxidoreductase</keyword>
<dbReference type="AlphaFoldDB" id="A0A3B0UHV3"/>
<dbReference type="PIRSF" id="PIRSF036492">
    <property type="entry name" value="ALDH"/>
    <property type="match status" value="1"/>
</dbReference>
<proteinExistence type="inferred from homology"/>
<dbReference type="InterPro" id="IPR012394">
    <property type="entry name" value="Aldehyde_DH_NAD(P)"/>
</dbReference>
<keyword evidence="3" id="KW-0520">NAD</keyword>
<organism evidence="5">
    <name type="scientific">hydrothermal vent metagenome</name>
    <dbReference type="NCBI Taxonomy" id="652676"/>
    <lineage>
        <taxon>unclassified sequences</taxon>
        <taxon>metagenomes</taxon>
        <taxon>ecological metagenomes</taxon>
    </lineage>
</organism>
<gene>
    <name evidence="5" type="ORF">MNBD_ALPHA11-1919</name>
</gene>
<dbReference type="InterPro" id="IPR016160">
    <property type="entry name" value="Ald_DH_CS_CYS"/>
</dbReference>
<dbReference type="GO" id="GO:0004029">
    <property type="term" value="F:aldehyde dehydrogenase (NAD+) activity"/>
    <property type="evidence" value="ECO:0007669"/>
    <property type="project" value="UniProtKB-EC"/>
</dbReference>
<evidence type="ECO:0000313" key="5">
    <source>
        <dbReference type="EMBL" id="VAW24907.1"/>
    </source>
</evidence>
<accession>A0A3B0UHV3</accession>
<dbReference type="InterPro" id="IPR015590">
    <property type="entry name" value="Aldehyde_DH_dom"/>
</dbReference>
<evidence type="ECO:0000256" key="3">
    <source>
        <dbReference type="ARBA" id="ARBA00023027"/>
    </source>
</evidence>
<evidence type="ECO:0000259" key="4">
    <source>
        <dbReference type="Pfam" id="PF00171"/>
    </source>
</evidence>
<dbReference type="Gene3D" id="3.40.309.10">
    <property type="entry name" value="Aldehyde Dehydrogenase, Chain A, domain 2"/>
    <property type="match status" value="1"/>
</dbReference>
<dbReference type="InterPro" id="IPR016161">
    <property type="entry name" value="Ald_DH/histidinol_DH"/>
</dbReference>
<dbReference type="GO" id="GO:0005737">
    <property type="term" value="C:cytoplasm"/>
    <property type="evidence" value="ECO:0007669"/>
    <property type="project" value="TreeGrafter"/>
</dbReference>
<dbReference type="EMBL" id="UOEQ01000566">
    <property type="protein sequence ID" value="VAW24907.1"/>
    <property type="molecule type" value="Genomic_DNA"/>
</dbReference>
<name>A0A3B0UHV3_9ZZZZ</name>
<dbReference type="CDD" id="cd07133">
    <property type="entry name" value="ALDH_CALDH_CalB"/>
    <property type="match status" value="1"/>
</dbReference>
<dbReference type="EC" id="1.2.1.3" evidence="5"/>
<dbReference type="PANTHER" id="PTHR43570:SF20">
    <property type="entry name" value="ALDEHYDE DEHYDROGENASE ALDX-RELATED"/>
    <property type="match status" value="1"/>
</dbReference>
<comment type="similarity">
    <text evidence="1">Belongs to the aldehyde dehydrogenase family.</text>
</comment>
<dbReference type="GO" id="GO:0006081">
    <property type="term" value="P:aldehyde metabolic process"/>
    <property type="evidence" value="ECO:0007669"/>
    <property type="project" value="InterPro"/>
</dbReference>
<dbReference type="InterPro" id="IPR029510">
    <property type="entry name" value="Ald_DH_CS_GLU"/>
</dbReference>
<evidence type="ECO:0000256" key="2">
    <source>
        <dbReference type="ARBA" id="ARBA00023002"/>
    </source>
</evidence>
<protein>
    <submittedName>
        <fullName evidence="5">Aldehyde dehydrogenase</fullName>
        <ecNumber evidence="5">1.2.1.3</ecNumber>
    </submittedName>
</protein>
<dbReference type="PROSITE" id="PS00070">
    <property type="entry name" value="ALDEHYDE_DEHYDR_CYS"/>
    <property type="match status" value="1"/>
</dbReference>
<dbReference type="InterPro" id="IPR016162">
    <property type="entry name" value="Ald_DH_N"/>
</dbReference>
<dbReference type="InterPro" id="IPR016163">
    <property type="entry name" value="Ald_DH_C"/>
</dbReference>